<evidence type="ECO:0000256" key="4">
    <source>
        <dbReference type="SAM" id="Phobius"/>
    </source>
</evidence>
<dbReference type="PANTHER" id="PTHR11008:SF39">
    <property type="entry name" value="CIRCADIAN CLOCK-CONTROLLED PROTEIN-LIKE PROTEIN"/>
    <property type="match status" value="1"/>
</dbReference>
<dbReference type="InterPro" id="IPR010562">
    <property type="entry name" value="Haemolymph_juvenile_hormone-bd"/>
</dbReference>
<dbReference type="EMBL" id="JAWJWE010000001">
    <property type="protein sequence ID" value="KAK6644826.1"/>
    <property type="molecule type" value="Genomic_DNA"/>
</dbReference>
<keyword evidence="2" id="KW-0090">Biological rhythms</keyword>
<evidence type="ECO:0000313" key="8">
    <source>
        <dbReference type="Proteomes" id="UP001372834"/>
    </source>
</evidence>
<keyword evidence="4" id="KW-0472">Membrane</keyword>
<accession>A0AAN8SFQ7</accession>
<dbReference type="AlphaFoldDB" id="A0AAN8SFQ7"/>
<dbReference type="Gene3D" id="3.15.10.30">
    <property type="entry name" value="Haemolymph juvenile hormone binding protein"/>
    <property type="match status" value="1"/>
</dbReference>
<dbReference type="Pfam" id="PF06585">
    <property type="entry name" value="JHBP"/>
    <property type="match status" value="1"/>
</dbReference>
<evidence type="ECO:0000256" key="2">
    <source>
        <dbReference type="ARBA" id="ARBA00023108"/>
    </source>
</evidence>
<dbReference type="EMBL" id="JAWJWF010000004">
    <property type="protein sequence ID" value="KAK6633519.1"/>
    <property type="molecule type" value="Genomic_DNA"/>
</dbReference>
<evidence type="ECO:0008006" key="9">
    <source>
        <dbReference type="Google" id="ProtNLM"/>
    </source>
</evidence>
<comment type="similarity">
    <text evidence="3">Belongs to the TO family.</text>
</comment>
<comment type="caution">
    <text evidence="6">The sequence shown here is derived from an EMBL/GenBank/DDBJ whole genome shotgun (WGS) entry which is preliminary data.</text>
</comment>
<feature type="transmembrane region" description="Helical" evidence="4">
    <location>
        <begin position="12"/>
        <end position="31"/>
    </location>
</feature>
<dbReference type="PANTHER" id="PTHR11008">
    <property type="entry name" value="PROTEIN TAKEOUT-LIKE PROTEIN"/>
    <property type="match status" value="1"/>
</dbReference>
<evidence type="ECO:0000256" key="3">
    <source>
        <dbReference type="ARBA" id="ARBA00060902"/>
    </source>
</evidence>
<dbReference type="FunFam" id="3.15.10.30:FF:000001">
    <property type="entry name" value="Takeout-like protein 1"/>
    <property type="match status" value="1"/>
</dbReference>
<dbReference type="Proteomes" id="UP001359485">
    <property type="component" value="Unassembled WGS sequence"/>
</dbReference>
<dbReference type="Proteomes" id="UP001372834">
    <property type="component" value="Unassembled WGS sequence"/>
</dbReference>
<dbReference type="SMART" id="SM00700">
    <property type="entry name" value="JHBP"/>
    <property type="match status" value="1"/>
</dbReference>
<evidence type="ECO:0000256" key="1">
    <source>
        <dbReference type="ARBA" id="ARBA00022729"/>
    </source>
</evidence>
<gene>
    <name evidence="6" type="ORF">RUM43_001099</name>
    <name evidence="5" type="ORF">RUM44_004126</name>
</gene>
<keyword evidence="1" id="KW-0732">Signal</keyword>
<keyword evidence="4" id="KW-1133">Transmembrane helix</keyword>
<dbReference type="GO" id="GO:0005615">
    <property type="term" value="C:extracellular space"/>
    <property type="evidence" value="ECO:0007669"/>
    <property type="project" value="TreeGrafter"/>
</dbReference>
<proteinExistence type="inferred from homology"/>
<keyword evidence="4" id="KW-0812">Transmembrane</keyword>
<keyword evidence="7" id="KW-1185">Reference proteome</keyword>
<reference evidence="6 8" key="1">
    <citation type="submission" date="2023-10" db="EMBL/GenBank/DDBJ databases">
        <title>Genomes of two closely related lineages of the louse Polyplax serrata with different host specificities.</title>
        <authorList>
            <person name="Martinu J."/>
            <person name="Tarabai H."/>
            <person name="Stefka J."/>
            <person name="Hypsa V."/>
        </authorList>
    </citation>
    <scope>NUCLEOTIDE SEQUENCE [LARGE SCALE GENOMIC DNA]</scope>
    <source>
        <strain evidence="5">98ZLc_SE</strain>
        <strain evidence="6">HR10_N</strain>
    </source>
</reference>
<evidence type="ECO:0000313" key="7">
    <source>
        <dbReference type="Proteomes" id="UP001359485"/>
    </source>
</evidence>
<sequence>MDVNETNFRGHITLGLVYFFIYSTVFIDALIPDYIQVCRSTDPQLEKCINSSIEAIRSKLVTGIPELDVPPLEPLALNEVSLIRGPDGAKIEASVKNIKVFGPSNFIIKSLRANVKNSQFDFRVLLPKLSFKGDYSMNMRILLLKLQGQGVITGNLTNYRAEVNMKGDKIKRNGQKYLHMRKMKTKLDVGDVAIHLTNLFNGDPVLGPATNRILRSNSKLFLEEIQPALESSISEVFTDIANRITLKFTYDELFP</sequence>
<name>A0AAN8SFQ7_POLSC</name>
<organism evidence="6 8">
    <name type="scientific">Polyplax serrata</name>
    <name type="common">Common mouse louse</name>
    <dbReference type="NCBI Taxonomy" id="468196"/>
    <lineage>
        <taxon>Eukaryota</taxon>
        <taxon>Metazoa</taxon>
        <taxon>Ecdysozoa</taxon>
        <taxon>Arthropoda</taxon>
        <taxon>Hexapoda</taxon>
        <taxon>Insecta</taxon>
        <taxon>Pterygota</taxon>
        <taxon>Neoptera</taxon>
        <taxon>Paraneoptera</taxon>
        <taxon>Psocodea</taxon>
        <taxon>Troctomorpha</taxon>
        <taxon>Phthiraptera</taxon>
        <taxon>Anoplura</taxon>
        <taxon>Polyplacidae</taxon>
        <taxon>Polyplax</taxon>
    </lineage>
</organism>
<evidence type="ECO:0000313" key="5">
    <source>
        <dbReference type="EMBL" id="KAK6633519.1"/>
    </source>
</evidence>
<protein>
    <recommendedName>
        <fullName evidence="9">Protein takeout</fullName>
    </recommendedName>
</protein>
<dbReference type="InterPro" id="IPR038606">
    <property type="entry name" value="To_sf"/>
</dbReference>
<dbReference type="GO" id="GO:0007623">
    <property type="term" value="P:circadian rhythm"/>
    <property type="evidence" value="ECO:0007669"/>
    <property type="project" value="UniProtKB-ARBA"/>
</dbReference>
<evidence type="ECO:0000313" key="6">
    <source>
        <dbReference type="EMBL" id="KAK6644826.1"/>
    </source>
</evidence>